<evidence type="ECO:0000256" key="6">
    <source>
        <dbReference type="SAM" id="Phobius"/>
    </source>
</evidence>
<dbReference type="Pfam" id="PF02687">
    <property type="entry name" value="FtsX"/>
    <property type="match status" value="2"/>
</dbReference>
<feature type="transmembrane region" description="Helical" evidence="6">
    <location>
        <begin position="715"/>
        <end position="735"/>
    </location>
</feature>
<feature type="transmembrane region" description="Helical" evidence="6">
    <location>
        <begin position="416"/>
        <end position="440"/>
    </location>
</feature>
<evidence type="ECO:0000256" key="1">
    <source>
        <dbReference type="ARBA" id="ARBA00004651"/>
    </source>
</evidence>
<accession>A0A364XW55</accession>
<dbReference type="GO" id="GO:0005886">
    <property type="term" value="C:plasma membrane"/>
    <property type="evidence" value="ECO:0007669"/>
    <property type="project" value="UniProtKB-SubCell"/>
</dbReference>
<evidence type="ECO:0000256" key="4">
    <source>
        <dbReference type="ARBA" id="ARBA00022989"/>
    </source>
</evidence>
<name>A0A364XW55_9BACT</name>
<evidence type="ECO:0000256" key="2">
    <source>
        <dbReference type="ARBA" id="ARBA00022475"/>
    </source>
</evidence>
<feature type="transmembrane region" description="Helical" evidence="6">
    <location>
        <begin position="21"/>
        <end position="41"/>
    </location>
</feature>
<feature type="domain" description="ABC3 transporter permease C-terminal" evidence="7">
    <location>
        <begin position="284"/>
        <end position="395"/>
    </location>
</feature>
<dbReference type="InterPro" id="IPR025857">
    <property type="entry name" value="MacB_PCD"/>
</dbReference>
<gene>
    <name evidence="9" type="ORF">DQQ10_22895</name>
</gene>
<dbReference type="InterPro" id="IPR050250">
    <property type="entry name" value="Macrolide_Exporter_MacB"/>
</dbReference>
<dbReference type="InterPro" id="IPR003838">
    <property type="entry name" value="ABC3_permease_C"/>
</dbReference>
<feature type="domain" description="MacB-like periplasmic core" evidence="8">
    <location>
        <begin position="428"/>
        <end position="629"/>
    </location>
</feature>
<keyword evidence="4 6" id="KW-1133">Transmembrane helix</keyword>
<feature type="transmembrane region" description="Helical" evidence="6">
    <location>
        <begin position="371"/>
        <end position="395"/>
    </location>
</feature>
<evidence type="ECO:0000256" key="5">
    <source>
        <dbReference type="ARBA" id="ARBA00023136"/>
    </source>
</evidence>
<feature type="domain" description="ABC3 transporter permease C-terminal" evidence="7">
    <location>
        <begin position="666"/>
        <end position="777"/>
    </location>
</feature>
<feature type="transmembrane region" description="Helical" evidence="6">
    <location>
        <begin position="281"/>
        <end position="301"/>
    </location>
</feature>
<protein>
    <submittedName>
        <fullName evidence="9">ABC transporter permease</fullName>
    </submittedName>
</protein>
<keyword evidence="2" id="KW-1003">Cell membrane</keyword>
<evidence type="ECO:0000259" key="7">
    <source>
        <dbReference type="Pfam" id="PF02687"/>
    </source>
</evidence>
<feature type="transmembrane region" description="Helical" evidence="6">
    <location>
        <begin position="663"/>
        <end position="687"/>
    </location>
</feature>
<dbReference type="EMBL" id="QMFY01000016">
    <property type="protein sequence ID" value="RAV98587.1"/>
    <property type="molecule type" value="Genomic_DNA"/>
</dbReference>
<dbReference type="OrthoDB" id="5933722at2"/>
<keyword evidence="10" id="KW-1185">Reference proteome</keyword>
<dbReference type="RefSeq" id="WP_112749263.1">
    <property type="nucleotide sequence ID" value="NZ_QMFY01000016.1"/>
</dbReference>
<reference evidence="9 10" key="1">
    <citation type="submission" date="2018-06" db="EMBL/GenBank/DDBJ databases">
        <title>Chryseolinea flavus sp. nov., a member of the phylum Bacteroidetes isolated from soil.</title>
        <authorList>
            <person name="Li Y."/>
            <person name="Wang J."/>
        </authorList>
    </citation>
    <scope>NUCLEOTIDE SEQUENCE [LARGE SCALE GENOMIC DNA]</scope>
    <source>
        <strain evidence="9 10">SDU1-6</strain>
    </source>
</reference>
<keyword evidence="3 6" id="KW-0812">Transmembrane</keyword>
<dbReference type="Pfam" id="PF12704">
    <property type="entry name" value="MacB_PCD"/>
    <property type="match status" value="2"/>
</dbReference>
<sequence length="786" mass="89338">MVKNYFTIAFRNIFRNKLFSTVNILGLALGICSTLLILLWVNDELKVDQFHRDVERLYIVRENQTYTDGKLFTFNSTPAPMAPFIKEKYSEIERTSRFTWPVTHLMQFEEKAFYEEGFYVDQDFVEMFSFELKAGNVKTALVNKNSIVISEKMAKKYFGDDNPLGKIIVMDTKNTFAVTGVLKPIPTNSSIRFEYLLPFQFFFDENKSWLDEWGNNNVRTFLQLRAGADVEGFSKRFKDEIRAHEEKTNVELLIQPFKDGYLHGDYENGVQSGGRIENVKIFFVLSIFVLIIACINFMNLATAQATKRAKEVGLRKAIGASPSQLFRQFMGESFLTVLLASIIALVMAFVLMPMFNQITSKDIALDFSNEYVILTFVGIVFITAFIAGSYPAIFISEFKPAQVLKGQLKSGSRAATFRKALVVVQFSLSIILIISTTVVFRQMSFMNNHEIGFDRNNLFTLWMEGDMPKKFETFRARLLQMPGIESVTASSQSPIQVGNSTYGLDWEGKSPDDRILFSNMNVDFDFIQTMKMEMAEGRPFDRNQITDSSNYIVNEKAAAKFGFKDGVAGKDLTMWEEKGKIIGVVKDFNFGSLHSEIEPIIMRIDPSWMNCLIVRARDGQNEAAIASVEKIWKEYAPAYPYRYTFMNQDWEKFYKDEGQRGQLFNALAILSIFISCLGLFGLSAFSAERRTKELGIRKALGASVPGLVRLMGKEFAVLVMIAACIGCPAGWYFMSYWLGTYAYRVDIGIATLLFATSICLLISMITISYHSLKVASSDPVKSLRYE</sequence>
<organism evidence="9 10">
    <name type="scientific">Pseudochryseolinea flava</name>
    <dbReference type="NCBI Taxonomy" id="2059302"/>
    <lineage>
        <taxon>Bacteria</taxon>
        <taxon>Pseudomonadati</taxon>
        <taxon>Bacteroidota</taxon>
        <taxon>Cytophagia</taxon>
        <taxon>Cytophagales</taxon>
        <taxon>Fulvivirgaceae</taxon>
        <taxon>Pseudochryseolinea</taxon>
    </lineage>
</organism>
<keyword evidence="5 6" id="KW-0472">Membrane</keyword>
<evidence type="ECO:0000313" key="9">
    <source>
        <dbReference type="EMBL" id="RAV98587.1"/>
    </source>
</evidence>
<comment type="caution">
    <text evidence="9">The sequence shown here is derived from an EMBL/GenBank/DDBJ whole genome shotgun (WGS) entry which is preliminary data.</text>
</comment>
<feature type="domain" description="MacB-like periplasmic core" evidence="8">
    <location>
        <begin position="20"/>
        <end position="238"/>
    </location>
</feature>
<evidence type="ECO:0000259" key="8">
    <source>
        <dbReference type="Pfam" id="PF12704"/>
    </source>
</evidence>
<comment type="subcellular location">
    <subcellularLocation>
        <location evidence="1">Cell membrane</location>
        <topology evidence="1">Multi-pass membrane protein</topology>
    </subcellularLocation>
</comment>
<dbReference type="PANTHER" id="PTHR30572">
    <property type="entry name" value="MEMBRANE COMPONENT OF TRANSPORTER-RELATED"/>
    <property type="match status" value="1"/>
</dbReference>
<dbReference type="AlphaFoldDB" id="A0A364XW55"/>
<dbReference type="PANTHER" id="PTHR30572:SF18">
    <property type="entry name" value="ABC-TYPE MACROLIDE FAMILY EXPORT SYSTEM PERMEASE COMPONENT 2"/>
    <property type="match status" value="1"/>
</dbReference>
<feature type="transmembrane region" description="Helical" evidence="6">
    <location>
        <begin position="333"/>
        <end position="351"/>
    </location>
</feature>
<evidence type="ECO:0000313" key="10">
    <source>
        <dbReference type="Proteomes" id="UP000251889"/>
    </source>
</evidence>
<proteinExistence type="predicted"/>
<evidence type="ECO:0000256" key="3">
    <source>
        <dbReference type="ARBA" id="ARBA00022692"/>
    </source>
</evidence>
<feature type="transmembrane region" description="Helical" evidence="6">
    <location>
        <begin position="747"/>
        <end position="767"/>
    </location>
</feature>
<dbReference type="Proteomes" id="UP000251889">
    <property type="component" value="Unassembled WGS sequence"/>
</dbReference>
<dbReference type="GO" id="GO:0022857">
    <property type="term" value="F:transmembrane transporter activity"/>
    <property type="evidence" value="ECO:0007669"/>
    <property type="project" value="TreeGrafter"/>
</dbReference>